<feature type="region of interest" description="Disordered" evidence="1">
    <location>
        <begin position="224"/>
        <end position="256"/>
    </location>
</feature>
<dbReference type="OrthoDB" id="2745553at2759"/>
<dbReference type="AlphaFoldDB" id="A0A1Y2IBA8"/>
<protein>
    <submittedName>
        <fullName evidence="2">Uncharacterized protein</fullName>
    </submittedName>
</protein>
<reference evidence="2 3" key="1">
    <citation type="journal article" date="2015" name="Biotechnol. Biofuels">
        <title>Enhanced degradation of softwood versus hardwood by the white-rot fungus Pycnoporus coccineus.</title>
        <authorList>
            <person name="Couturier M."/>
            <person name="Navarro D."/>
            <person name="Chevret D."/>
            <person name="Henrissat B."/>
            <person name="Piumi F."/>
            <person name="Ruiz-Duenas F.J."/>
            <person name="Martinez A.T."/>
            <person name="Grigoriev I.V."/>
            <person name="Riley R."/>
            <person name="Lipzen A."/>
            <person name="Berrin J.G."/>
            <person name="Master E.R."/>
            <person name="Rosso M.N."/>
        </authorList>
    </citation>
    <scope>NUCLEOTIDE SEQUENCE [LARGE SCALE GENOMIC DNA]</scope>
    <source>
        <strain evidence="2 3">BRFM310</strain>
    </source>
</reference>
<sequence length="360" mass="38025">MALSAFGRQGYKDSTRKMAAARPKLSVVPSGAERAWGTVDSPPSTSASFLDLRSSDAGPSVPRPSAATSKGKGTAGPPQPNVKKMRRRVALLSGVHLNLPASPVAGPSPPGSSREMAWTFTAEWDSAHDEIVFSDVDGGNSASTSSSSPNFRFMTSPIPFDVDEDEIFDLDVLSPPPPMTAASPHFSDMDSSSSSSVESSPSSPAVSDIFDFYTHTPSTLSFAHHDDDGFISTAPSSPVDLPSSRELSPPSYAESRYDPPIISVTFYQETVDPARGGTSLVPSASAYDAYTLAYSAFPEKRMRLPTVAPQSRPSVVVRRPLPPVPVRSSSIGAAAPGQNPGLAQRSLRDDVRPQRASSSL</sequence>
<dbReference type="EMBL" id="KZ084138">
    <property type="protein sequence ID" value="OSC98415.1"/>
    <property type="molecule type" value="Genomic_DNA"/>
</dbReference>
<evidence type="ECO:0000313" key="2">
    <source>
        <dbReference type="EMBL" id="OSC98415.1"/>
    </source>
</evidence>
<organism evidence="2 3">
    <name type="scientific">Trametes coccinea (strain BRFM310)</name>
    <name type="common">Pycnoporus coccineus</name>
    <dbReference type="NCBI Taxonomy" id="1353009"/>
    <lineage>
        <taxon>Eukaryota</taxon>
        <taxon>Fungi</taxon>
        <taxon>Dikarya</taxon>
        <taxon>Basidiomycota</taxon>
        <taxon>Agaricomycotina</taxon>
        <taxon>Agaricomycetes</taxon>
        <taxon>Polyporales</taxon>
        <taxon>Polyporaceae</taxon>
        <taxon>Trametes</taxon>
    </lineage>
</organism>
<accession>A0A1Y2IBA8</accession>
<feature type="compositionally biased region" description="Low complexity" evidence="1">
    <location>
        <begin position="183"/>
        <end position="204"/>
    </location>
</feature>
<feature type="region of interest" description="Disordered" evidence="1">
    <location>
        <begin position="170"/>
        <end position="204"/>
    </location>
</feature>
<evidence type="ECO:0000256" key="1">
    <source>
        <dbReference type="SAM" id="MobiDB-lite"/>
    </source>
</evidence>
<gene>
    <name evidence="2" type="ORF">PYCCODRAFT_1471050</name>
</gene>
<evidence type="ECO:0000313" key="3">
    <source>
        <dbReference type="Proteomes" id="UP000193067"/>
    </source>
</evidence>
<name>A0A1Y2IBA8_TRAC3</name>
<proteinExistence type="predicted"/>
<dbReference type="Proteomes" id="UP000193067">
    <property type="component" value="Unassembled WGS sequence"/>
</dbReference>
<feature type="region of interest" description="Disordered" evidence="1">
    <location>
        <begin position="1"/>
        <end position="87"/>
    </location>
</feature>
<feature type="region of interest" description="Disordered" evidence="1">
    <location>
        <begin position="308"/>
        <end position="360"/>
    </location>
</feature>
<keyword evidence="3" id="KW-1185">Reference proteome</keyword>